<name>A0A1F8EXQ3_9BACT</name>
<accession>A0A1F8EXQ3</accession>
<reference evidence="2 3" key="1">
    <citation type="journal article" date="2016" name="Nat. Commun.">
        <title>Thousands of microbial genomes shed light on interconnected biogeochemical processes in an aquifer system.</title>
        <authorList>
            <person name="Anantharaman K."/>
            <person name="Brown C.T."/>
            <person name="Hug L.A."/>
            <person name="Sharon I."/>
            <person name="Castelle C.J."/>
            <person name="Probst A.J."/>
            <person name="Thomas B.C."/>
            <person name="Singh A."/>
            <person name="Wilkins M.J."/>
            <person name="Karaoz U."/>
            <person name="Brodie E.L."/>
            <person name="Williams K.H."/>
            <person name="Hubbard S.S."/>
            <person name="Banfield J.F."/>
        </authorList>
    </citation>
    <scope>NUCLEOTIDE SEQUENCE [LARGE SCALE GENOMIC DNA]</scope>
</reference>
<dbReference type="Gene3D" id="3.50.50.60">
    <property type="entry name" value="FAD/NAD(P)-binding domain"/>
    <property type="match status" value="1"/>
</dbReference>
<feature type="domain" description="FAD dependent oxidoreductase" evidence="1">
    <location>
        <begin position="2"/>
        <end position="74"/>
    </location>
</feature>
<organism evidence="2 3">
    <name type="scientific">Candidatus Yanofskybacteria bacterium RIFCSPHIGHO2_01_FULL_44_17</name>
    <dbReference type="NCBI Taxonomy" id="1802668"/>
    <lineage>
        <taxon>Bacteria</taxon>
        <taxon>Candidatus Yanofskyibacteriota</taxon>
    </lineage>
</organism>
<dbReference type="SUPFAM" id="SSF51905">
    <property type="entry name" value="FAD/NAD(P)-binding domain"/>
    <property type="match status" value="1"/>
</dbReference>
<proteinExistence type="predicted"/>
<sequence>MKIAVVGGGIFGVTVAVKLARVGFGVDLFEKEKDILMAASGINQFRLHRGYHYPRSAETIRDCIRAEASFVKEYGGAVIAGDDHHYCIAKEGSLIHHNDFVKVCKNFGLGYVEVRPAMVNHDRIGLSVKGYESRIDPDKLRQLCWQKLKFAKVNLKLKTAVTVMQLKKYDFRVIATYARLNDFVPSAKQRNYQFELCEKPVVKLPREFNKQCLVVMDGPFMCIDPLGRTGSFLLGNVVHAIHQTNIGKKPEFDKKFKPLLNRGIIRNPPVTNFRKFIESGAEFIPGLVRAKHIGSMFTFRTVLPRLEKTDARPTVVTKIDSKTATIFSGKIGNCVEAADEVLALVKEI</sequence>
<dbReference type="EMBL" id="MGJI01000006">
    <property type="protein sequence ID" value="OGN05643.1"/>
    <property type="molecule type" value="Genomic_DNA"/>
</dbReference>
<dbReference type="STRING" id="1802668.A2831_00465"/>
<dbReference type="InterPro" id="IPR036188">
    <property type="entry name" value="FAD/NAD-bd_sf"/>
</dbReference>
<dbReference type="AlphaFoldDB" id="A0A1F8EXQ3"/>
<dbReference type="Proteomes" id="UP000177507">
    <property type="component" value="Unassembled WGS sequence"/>
</dbReference>
<dbReference type="Pfam" id="PF01266">
    <property type="entry name" value="DAO"/>
    <property type="match status" value="1"/>
</dbReference>
<evidence type="ECO:0000313" key="3">
    <source>
        <dbReference type="Proteomes" id="UP000177507"/>
    </source>
</evidence>
<evidence type="ECO:0000259" key="1">
    <source>
        <dbReference type="Pfam" id="PF01266"/>
    </source>
</evidence>
<comment type="caution">
    <text evidence="2">The sequence shown here is derived from an EMBL/GenBank/DDBJ whole genome shotgun (WGS) entry which is preliminary data.</text>
</comment>
<protein>
    <recommendedName>
        <fullName evidence="1">FAD dependent oxidoreductase domain-containing protein</fullName>
    </recommendedName>
</protein>
<dbReference type="InterPro" id="IPR006076">
    <property type="entry name" value="FAD-dep_OxRdtase"/>
</dbReference>
<gene>
    <name evidence="2" type="ORF">A2831_00465</name>
</gene>
<evidence type="ECO:0000313" key="2">
    <source>
        <dbReference type="EMBL" id="OGN05643.1"/>
    </source>
</evidence>